<dbReference type="EMBL" id="BLPF01000002">
    <property type="protein sequence ID" value="GFJ80804.1"/>
    <property type="molecule type" value="Genomic_DNA"/>
</dbReference>
<dbReference type="PANTHER" id="PTHR43842:SF2">
    <property type="entry name" value="PROPIONYL-COA CARBOXYLASE BETA CHAIN, MITOCHONDRIAL"/>
    <property type="match status" value="1"/>
</dbReference>
<proteinExistence type="predicted"/>
<dbReference type="Pfam" id="PF01039">
    <property type="entry name" value="Carboxyl_trans"/>
    <property type="match status" value="1"/>
</dbReference>
<reference evidence="2 3" key="2">
    <citation type="submission" date="2020-03" db="EMBL/GenBank/DDBJ databases">
        <authorList>
            <person name="Ichikawa N."/>
            <person name="Kimura A."/>
            <person name="Kitahashi Y."/>
            <person name="Uohara A."/>
        </authorList>
    </citation>
    <scope>NUCLEOTIDE SEQUENCE [LARGE SCALE GENOMIC DNA]</scope>
    <source>
        <strain evidence="2 3">NBRC 108639</strain>
    </source>
</reference>
<dbReference type="GO" id="GO:0004658">
    <property type="term" value="F:propionyl-CoA carboxylase activity"/>
    <property type="evidence" value="ECO:0007669"/>
    <property type="project" value="TreeGrafter"/>
</dbReference>
<gene>
    <name evidence="2" type="ORF">Phou_049840</name>
</gene>
<organism evidence="2 3">
    <name type="scientific">Phytohabitans houttuyneae</name>
    <dbReference type="NCBI Taxonomy" id="1076126"/>
    <lineage>
        <taxon>Bacteria</taxon>
        <taxon>Bacillati</taxon>
        <taxon>Actinomycetota</taxon>
        <taxon>Actinomycetes</taxon>
        <taxon>Micromonosporales</taxon>
        <taxon>Micromonosporaceae</taxon>
    </lineage>
</organism>
<dbReference type="InterPro" id="IPR011762">
    <property type="entry name" value="COA_CT_N"/>
</dbReference>
<dbReference type="AlphaFoldDB" id="A0A6V8KAL4"/>
<dbReference type="GO" id="GO:0009317">
    <property type="term" value="C:acetyl-CoA carboxylase complex"/>
    <property type="evidence" value="ECO:0007669"/>
    <property type="project" value="TreeGrafter"/>
</dbReference>
<evidence type="ECO:0000313" key="3">
    <source>
        <dbReference type="Proteomes" id="UP000482800"/>
    </source>
</evidence>
<dbReference type="PROSITE" id="PS50980">
    <property type="entry name" value="COA_CT_NTER"/>
    <property type="match status" value="1"/>
</dbReference>
<protein>
    <recommendedName>
        <fullName evidence="1">CoA carboxyltransferase N-terminal domain-containing protein</fullName>
    </recommendedName>
</protein>
<dbReference type="Proteomes" id="UP000482800">
    <property type="component" value="Unassembled WGS sequence"/>
</dbReference>
<comment type="caution">
    <text evidence="2">The sequence shown here is derived from an EMBL/GenBank/DDBJ whole genome shotgun (WGS) entry which is preliminary data.</text>
</comment>
<keyword evidence="3" id="KW-1185">Reference proteome</keyword>
<name>A0A6V8KAL4_9ACTN</name>
<reference evidence="2 3" key="1">
    <citation type="submission" date="2020-03" db="EMBL/GenBank/DDBJ databases">
        <title>Whole genome shotgun sequence of Phytohabitans houttuyneae NBRC 108639.</title>
        <authorList>
            <person name="Komaki H."/>
            <person name="Tamura T."/>
        </authorList>
    </citation>
    <scope>NUCLEOTIDE SEQUENCE [LARGE SCALE GENOMIC DNA]</scope>
    <source>
        <strain evidence="2 3">NBRC 108639</strain>
    </source>
</reference>
<feature type="domain" description="CoA carboxyltransferase N-terminal" evidence="1">
    <location>
        <begin position="1"/>
        <end position="225"/>
    </location>
</feature>
<evidence type="ECO:0000259" key="1">
    <source>
        <dbReference type="PROSITE" id="PS50980"/>
    </source>
</evidence>
<dbReference type="InterPro" id="IPR034733">
    <property type="entry name" value="AcCoA_carboxyl_beta"/>
</dbReference>
<dbReference type="PANTHER" id="PTHR43842">
    <property type="entry name" value="PROPIONYL-COA CARBOXYLASE BETA CHAIN"/>
    <property type="match status" value="1"/>
</dbReference>
<sequence>MTITADAVTLTGTGQEDPRAPMVRLAQLFDAAPVPLHPADTSGVLAAHGTVDGQKVVAYCTDATTMGGAIGQDGCRRIVDAIDCGIRERWPVVGLWHSGGAKLGDGVEAMHGIGTMFSAMVRASGRVPQISVALGPAAGGAAYGAALTDLLVMAPAGRVFVTGPDVVRKVTGEMIDMEGLGGAAAHGRSGVVHVMADSEADAYVRTRRLCSLFARPGRFDLAQPWDGMDPGQLLPDRPRRAYDMRPLIRAILDPADGGFEELQPAGRRTS</sequence>
<dbReference type="InterPro" id="IPR029045">
    <property type="entry name" value="ClpP/crotonase-like_dom_sf"/>
</dbReference>
<accession>A0A6V8KAL4</accession>
<dbReference type="SUPFAM" id="SSF52096">
    <property type="entry name" value="ClpP/crotonase"/>
    <property type="match status" value="1"/>
</dbReference>
<dbReference type="InterPro" id="IPR051047">
    <property type="entry name" value="AccD/PCCB"/>
</dbReference>
<evidence type="ECO:0000313" key="2">
    <source>
        <dbReference type="EMBL" id="GFJ80804.1"/>
    </source>
</evidence>
<dbReference type="Gene3D" id="3.90.226.10">
    <property type="entry name" value="2-enoyl-CoA Hydratase, Chain A, domain 1"/>
    <property type="match status" value="1"/>
</dbReference>